<dbReference type="OrthoDB" id="10458794at2759"/>
<dbReference type="InterPro" id="IPR025585">
    <property type="entry name" value="PSII_Psb27"/>
</dbReference>
<dbReference type="PANTHER" id="PTHR34041">
    <property type="entry name" value="PHOTOSYSTEM II REPAIR PROTEIN PSB27-H1, CHLOROPLASTIC"/>
    <property type="match status" value="1"/>
</dbReference>
<dbReference type="EMBL" id="JAAWWB010000019">
    <property type="protein sequence ID" value="KAG6759356.1"/>
    <property type="molecule type" value="Genomic_DNA"/>
</dbReference>
<gene>
    <name evidence="1" type="ORF">POTOM_035832</name>
</gene>
<name>A0A8X7YYG3_POPTO</name>
<proteinExistence type="predicted"/>
<organism evidence="1 2">
    <name type="scientific">Populus tomentosa</name>
    <name type="common">Chinese white poplar</name>
    <dbReference type="NCBI Taxonomy" id="118781"/>
    <lineage>
        <taxon>Eukaryota</taxon>
        <taxon>Viridiplantae</taxon>
        <taxon>Streptophyta</taxon>
        <taxon>Embryophyta</taxon>
        <taxon>Tracheophyta</taxon>
        <taxon>Spermatophyta</taxon>
        <taxon>Magnoliopsida</taxon>
        <taxon>eudicotyledons</taxon>
        <taxon>Gunneridae</taxon>
        <taxon>Pentapetalae</taxon>
        <taxon>rosids</taxon>
        <taxon>fabids</taxon>
        <taxon>Malpighiales</taxon>
        <taxon>Salicaceae</taxon>
        <taxon>Saliceae</taxon>
        <taxon>Populus</taxon>
    </lineage>
</organism>
<dbReference type="AlphaFoldDB" id="A0A8X7YYG3"/>
<evidence type="ECO:0000313" key="1">
    <source>
        <dbReference type="EMBL" id="KAG6759356.1"/>
    </source>
</evidence>
<dbReference type="Proteomes" id="UP000886885">
    <property type="component" value="Chromosome 10A"/>
</dbReference>
<dbReference type="GO" id="GO:0010206">
    <property type="term" value="P:photosystem II repair"/>
    <property type="evidence" value="ECO:0007669"/>
    <property type="project" value="InterPro"/>
</dbReference>
<dbReference type="GO" id="GO:0009543">
    <property type="term" value="C:chloroplast thylakoid lumen"/>
    <property type="evidence" value="ECO:0007669"/>
    <property type="project" value="TreeGrafter"/>
</dbReference>
<dbReference type="Pfam" id="PF13326">
    <property type="entry name" value="PSII_Pbs27"/>
    <property type="match status" value="1"/>
</dbReference>
<dbReference type="GO" id="GO:0009523">
    <property type="term" value="C:photosystem II"/>
    <property type="evidence" value="ECO:0007669"/>
    <property type="project" value="InterPro"/>
</dbReference>
<reference evidence="1" key="1">
    <citation type="journal article" date="2020" name="bioRxiv">
        <title>Hybrid origin of Populus tomentosa Carr. identified through genome sequencing and phylogenomic analysis.</title>
        <authorList>
            <person name="An X."/>
            <person name="Gao K."/>
            <person name="Chen Z."/>
            <person name="Li J."/>
            <person name="Yang X."/>
            <person name="Yang X."/>
            <person name="Zhou J."/>
            <person name="Guo T."/>
            <person name="Zhao T."/>
            <person name="Huang S."/>
            <person name="Miao D."/>
            <person name="Khan W.U."/>
            <person name="Rao P."/>
            <person name="Ye M."/>
            <person name="Lei B."/>
            <person name="Liao W."/>
            <person name="Wang J."/>
            <person name="Ji L."/>
            <person name="Li Y."/>
            <person name="Guo B."/>
            <person name="Mustafa N.S."/>
            <person name="Li S."/>
            <person name="Yun Q."/>
            <person name="Keller S.R."/>
            <person name="Mao J."/>
            <person name="Zhang R."/>
            <person name="Strauss S.H."/>
        </authorList>
    </citation>
    <scope>NUCLEOTIDE SEQUENCE</scope>
    <source>
        <strain evidence="1">GM15</strain>
        <tissue evidence="1">Leaf</tissue>
    </source>
</reference>
<protein>
    <submittedName>
        <fullName evidence="1">Uncharacterized protein</fullName>
    </submittedName>
</protein>
<sequence>MRRKGLKAKSVCGRKGIKDAADLTSSAWLSIRVNRDKNGSRDVVKNLRESLEEDPKDIAEFRRTADAAKESIREYLSSWRGRETVAREICIFNVLPFGEWWHSATIYFLGVHLQESLPRAF</sequence>
<dbReference type="GO" id="GO:0010207">
    <property type="term" value="P:photosystem II assembly"/>
    <property type="evidence" value="ECO:0007669"/>
    <property type="project" value="InterPro"/>
</dbReference>
<keyword evidence="2" id="KW-1185">Reference proteome</keyword>
<dbReference type="PANTHER" id="PTHR34041:SF3">
    <property type="entry name" value="PHOTOSYSTEM II D1 PRECURSOR PROCESSING PROTEIN PSB27-H2, CHLOROPLASTIC"/>
    <property type="match status" value="1"/>
</dbReference>
<evidence type="ECO:0000313" key="2">
    <source>
        <dbReference type="Proteomes" id="UP000886885"/>
    </source>
</evidence>
<comment type="caution">
    <text evidence="1">The sequence shown here is derived from an EMBL/GenBank/DDBJ whole genome shotgun (WGS) entry which is preliminary data.</text>
</comment>
<accession>A0A8X7YYG3</accession>